<evidence type="ECO:0000256" key="4">
    <source>
        <dbReference type="ARBA" id="ARBA00022781"/>
    </source>
</evidence>
<geneLocation type="chloroplast" evidence="9"/>
<comment type="function">
    <text evidence="8">This protein is part of the stalk that links CF(0) to CF(1). It either transmits conformational changes from CF(0) to CF(1) or is implicated in proton conduction.</text>
</comment>
<dbReference type="HAMAP" id="MF_01416">
    <property type="entry name" value="ATP_synth_delta_bact"/>
    <property type="match status" value="1"/>
</dbReference>
<evidence type="ECO:0000256" key="8">
    <source>
        <dbReference type="HAMAP-Rule" id="MF_01416"/>
    </source>
</evidence>
<accession>A0A1Z1MQC9</accession>
<keyword evidence="8" id="KW-0793">Thylakoid</keyword>
<sequence length="184" mass="20432">MSNQSMLGKITVPYAEALLEIAQNANLLQETSKSLSSIAVVLSKSKDLQLILSNPLVNPAVKKEILQELFKNQVEEFILNFLLVLVDRRRVSFLSIIIDKYLELTYKLEAVTVAELSSAIELDEVQQNNLVNELKTITNANNVKLITNVNPDLIGGFIVKIGSKVIDASLLGKLKKISLYLYTS</sequence>
<protein>
    <recommendedName>
        <fullName evidence="8">ATP synthase subunit delta, chloroplastic</fullName>
    </recommendedName>
    <alternativeName>
        <fullName evidence="8">ATP synthase F(1) sector subunit delta</fullName>
    </alternativeName>
    <alternativeName>
        <fullName evidence="8">F-type ATPase subunit delta</fullName>
    </alternativeName>
</protein>
<dbReference type="AlphaFoldDB" id="A0A1Z1MQC9"/>
<evidence type="ECO:0000256" key="2">
    <source>
        <dbReference type="ARBA" id="ARBA00007046"/>
    </source>
</evidence>
<dbReference type="InterPro" id="IPR000711">
    <property type="entry name" value="ATPase_OSCP/dsu"/>
</dbReference>
<keyword evidence="4 8" id="KW-0375">Hydrogen ion transport</keyword>
<proteinExistence type="inferred from homology"/>
<keyword evidence="6 8" id="KW-0472">Membrane</keyword>
<evidence type="ECO:0000256" key="7">
    <source>
        <dbReference type="ARBA" id="ARBA00023310"/>
    </source>
</evidence>
<comment type="subcellular location">
    <subcellularLocation>
        <location evidence="1">Membrane</location>
    </subcellularLocation>
    <subcellularLocation>
        <location evidence="8">Plastid</location>
        <location evidence="8">Chloroplast thylakoid membrane</location>
        <topology evidence="8">Peripheral membrane protein</topology>
    </subcellularLocation>
</comment>
<evidence type="ECO:0000313" key="9">
    <source>
        <dbReference type="EMBL" id="ARW68069.1"/>
    </source>
</evidence>
<gene>
    <name evidence="8 9" type="primary">atpD</name>
</gene>
<dbReference type="InterPro" id="IPR026015">
    <property type="entry name" value="ATP_synth_OSCP/delta_N_sf"/>
</dbReference>
<keyword evidence="9" id="KW-0150">Chloroplast</keyword>
<keyword evidence="3 8" id="KW-0813">Transport</keyword>
<keyword evidence="8" id="KW-0139">CF(1)</keyword>
<dbReference type="PRINTS" id="PR00125">
    <property type="entry name" value="ATPASEDELTA"/>
</dbReference>
<evidence type="ECO:0000256" key="6">
    <source>
        <dbReference type="ARBA" id="ARBA00023136"/>
    </source>
</evidence>
<dbReference type="RefSeq" id="YP_009398893.1">
    <property type="nucleotide sequence ID" value="NC_035294.1"/>
</dbReference>
<keyword evidence="9" id="KW-0934">Plastid</keyword>
<name>A0A1Z1MQC9_9FLOR</name>
<dbReference type="InterPro" id="IPR020781">
    <property type="entry name" value="ATPase_OSCP/d_CS"/>
</dbReference>
<evidence type="ECO:0000256" key="1">
    <source>
        <dbReference type="ARBA" id="ARBA00004370"/>
    </source>
</evidence>
<dbReference type="SUPFAM" id="SSF47928">
    <property type="entry name" value="N-terminal domain of the delta subunit of the F1F0-ATP synthase"/>
    <property type="match status" value="1"/>
</dbReference>
<dbReference type="EMBL" id="MF101450">
    <property type="protein sequence ID" value="ARW68069.1"/>
    <property type="molecule type" value="Genomic_DNA"/>
</dbReference>
<dbReference type="NCBIfam" id="TIGR01145">
    <property type="entry name" value="ATP_synt_delta"/>
    <property type="match status" value="1"/>
</dbReference>
<dbReference type="Gene3D" id="1.10.520.20">
    <property type="entry name" value="N-terminal domain of the delta subunit of the F1F0-ATP synthase"/>
    <property type="match status" value="1"/>
</dbReference>
<reference evidence="9" key="1">
    <citation type="journal article" date="2017" name="J. Phycol.">
        <title>Analysis of chloroplast genomes and a supermatrix inform reclassification of the Rhodomelaceae (Rhodophyta).</title>
        <authorList>
            <person name="Diaz-Tapia P."/>
            <person name="Maggs C.A."/>
            <person name="West J.A."/>
            <person name="Verbruggen H."/>
        </authorList>
    </citation>
    <scope>NUCLEOTIDE SEQUENCE</scope>
    <source>
        <strain evidence="9">PD1561</strain>
    </source>
</reference>
<dbReference type="Pfam" id="PF00213">
    <property type="entry name" value="OSCP"/>
    <property type="match status" value="1"/>
</dbReference>
<organism evidence="9">
    <name type="scientific">Cliftonaea pectinata</name>
    <dbReference type="NCBI Taxonomy" id="2007206"/>
    <lineage>
        <taxon>Eukaryota</taxon>
        <taxon>Rhodophyta</taxon>
        <taxon>Florideophyceae</taxon>
        <taxon>Rhodymeniophycidae</taxon>
        <taxon>Ceramiales</taxon>
        <taxon>Rhodomelaceae</taxon>
        <taxon>Polyzonieae</taxon>
        <taxon>Cliftonaea</taxon>
    </lineage>
</organism>
<keyword evidence="5 8" id="KW-0406">Ion transport</keyword>
<dbReference type="GeneID" id="33361407"/>
<evidence type="ECO:0000256" key="3">
    <source>
        <dbReference type="ARBA" id="ARBA00022448"/>
    </source>
</evidence>
<dbReference type="PROSITE" id="PS00389">
    <property type="entry name" value="ATPASE_DELTA"/>
    <property type="match status" value="1"/>
</dbReference>
<comment type="similarity">
    <text evidence="2 8">Belongs to the ATPase delta chain family.</text>
</comment>
<dbReference type="GO" id="GO:0009535">
    <property type="term" value="C:chloroplast thylakoid membrane"/>
    <property type="evidence" value="ECO:0007669"/>
    <property type="project" value="UniProtKB-SubCell"/>
</dbReference>
<keyword evidence="7 8" id="KW-0066">ATP synthesis</keyword>
<dbReference type="GO" id="GO:0046933">
    <property type="term" value="F:proton-transporting ATP synthase activity, rotational mechanism"/>
    <property type="evidence" value="ECO:0007669"/>
    <property type="project" value="UniProtKB-UniRule"/>
</dbReference>
<comment type="function">
    <text evidence="8">F(1)F(0) ATP synthase produces ATP from ADP in the presence of a proton or sodium gradient. F-type ATPases consist of two structural domains, F(1) containing the extramembraneous catalytic core and F(0) containing the membrane proton channel, linked together by a central stalk and a peripheral stalk. During catalysis, ATP synthesis in the catalytic domain of F(1) is coupled via a rotary mechanism of the central stalk subunits to proton translocation.</text>
</comment>
<evidence type="ECO:0000256" key="5">
    <source>
        <dbReference type="ARBA" id="ARBA00023065"/>
    </source>
</evidence>
<dbReference type="PANTHER" id="PTHR11910">
    <property type="entry name" value="ATP SYNTHASE DELTA CHAIN"/>
    <property type="match status" value="1"/>
</dbReference>
<comment type="subunit">
    <text evidence="8">F-type ATPases have 2 components, F(1) - the catalytic core - and F(0) - the membrane proton channel. F(1) has five subunits: alpha(3), beta(3), gamma(1), delta(1), epsilon(1). CF(0) has four main subunits: a(1), b(1), b'(1) and c(10-14). The alpha and beta chains form an alternating ring which encloses part of the gamma chain. F(1) is attached to F(0) by a central stalk formed by the gamma and epsilon chains, while a peripheral stalk is formed by the delta, b and b' chains.</text>
</comment>
<dbReference type="GO" id="GO:0045259">
    <property type="term" value="C:proton-transporting ATP synthase complex"/>
    <property type="evidence" value="ECO:0007669"/>
    <property type="project" value="UniProtKB-KW"/>
</dbReference>